<protein>
    <submittedName>
        <fullName evidence="3">SDR family oxidoreductase</fullName>
    </submittedName>
</protein>
<dbReference type="Gene3D" id="3.40.50.720">
    <property type="entry name" value="NAD(P)-binding Rossmann-like Domain"/>
    <property type="match status" value="1"/>
</dbReference>
<comment type="caution">
    <text evidence="3">The sequence shown here is derived from an EMBL/GenBank/DDBJ whole genome shotgun (WGS) entry which is preliminary data.</text>
</comment>
<dbReference type="InterPro" id="IPR002347">
    <property type="entry name" value="SDR_fam"/>
</dbReference>
<dbReference type="Proteomes" id="UP000712157">
    <property type="component" value="Unassembled WGS sequence"/>
</dbReference>
<gene>
    <name evidence="3" type="ORF">KTH89_15845</name>
</gene>
<comment type="similarity">
    <text evidence="1">Belongs to the short-chain dehydrogenases/reductases (SDR) family.</text>
</comment>
<proteinExistence type="inferred from homology"/>
<dbReference type="PRINTS" id="PR00081">
    <property type="entry name" value="GDHRDH"/>
</dbReference>
<dbReference type="GO" id="GO:0008206">
    <property type="term" value="P:bile acid metabolic process"/>
    <property type="evidence" value="ECO:0007669"/>
    <property type="project" value="UniProtKB-ARBA"/>
</dbReference>
<name>A0A949NBW2_9FIRM</name>
<accession>A0A949NBW2</accession>
<dbReference type="InterPro" id="IPR020904">
    <property type="entry name" value="Sc_DH/Rdtase_CS"/>
</dbReference>
<dbReference type="RefSeq" id="WP_238722331.1">
    <property type="nucleotide sequence ID" value="NZ_JAHQCW010000028.1"/>
</dbReference>
<evidence type="ECO:0000256" key="1">
    <source>
        <dbReference type="ARBA" id="ARBA00006484"/>
    </source>
</evidence>
<dbReference type="AlphaFoldDB" id="A0A949NBW2"/>
<dbReference type="GO" id="GO:0016616">
    <property type="term" value="F:oxidoreductase activity, acting on the CH-OH group of donors, NAD or NADP as acceptor"/>
    <property type="evidence" value="ECO:0007669"/>
    <property type="project" value="TreeGrafter"/>
</dbReference>
<sequence length="250" mass="26946">MNTFSVKDKVIMITGGTAGIGRGLVDYFLEQGAIVATTGRTPEKVERLRAELAGKRAVIYQLDVRDVASIQPVFEQVVADCGHLDILVNNAGMGNPIPAIEVTQEDWDTMMDLNLRGAFFCAQAAAKQMLPRKYGRIINITSQISLVANENEVVYCASKGGLNQMTRVLAIEWGKFGVITSAVAPTFTYTPGTAERLDTPSFRDAVLAKIPRGRLGTIEDIGNAVQYLASDMADMANGTILTIDGGWTAV</sequence>
<dbReference type="EMBL" id="JAHQCW010000028">
    <property type="protein sequence ID" value="MBU9738017.1"/>
    <property type="molecule type" value="Genomic_DNA"/>
</dbReference>
<evidence type="ECO:0000313" key="3">
    <source>
        <dbReference type="EMBL" id="MBU9738017.1"/>
    </source>
</evidence>
<dbReference type="Pfam" id="PF13561">
    <property type="entry name" value="adh_short_C2"/>
    <property type="match status" value="1"/>
</dbReference>
<dbReference type="PANTHER" id="PTHR42760">
    <property type="entry name" value="SHORT-CHAIN DEHYDROGENASES/REDUCTASES FAMILY MEMBER"/>
    <property type="match status" value="1"/>
</dbReference>
<dbReference type="SUPFAM" id="SSF51735">
    <property type="entry name" value="NAD(P)-binding Rossmann-fold domains"/>
    <property type="match status" value="1"/>
</dbReference>
<keyword evidence="2" id="KW-0560">Oxidoreductase</keyword>
<evidence type="ECO:0000313" key="4">
    <source>
        <dbReference type="Proteomes" id="UP000712157"/>
    </source>
</evidence>
<keyword evidence="4" id="KW-1185">Reference proteome</keyword>
<dbReference type="CDD" id="cd05233">
    <property type="entry name" value="SDR_c"/>
    <property type="match status" value="1"/>
</dbReference>
<reference evidence="3" key="1">
    <citation type="submission" date="2021-06" db="EMBL/GenBank/DDBJ databases">
        <title>Description of novel taxa of the family Lachnospiraceae.</title>
        <authorList>
            <person name="Chaplin A.V."/>
            <person name="Sokolova S.R."/>
            <person name="Pikina A.P."/>
            <person name="Korzhanova M."/>
            <person name="Belova V."/>
            <person name="Korostin D."/>
            <person name="Efimov B.A."/>
        </authorList>
    </citation>
    <scope>NUCLEOTIDE SEQUENCE</scope>
    <source>
        <strain evidence="3">ASD5720</strain>
    </source>
</reference>
<dbReference type="FunFam" id="3.40.50.720:FF:000084">
    <property type="entry name" value="Short-chain dehydrogenase reductase"/>
    <property type="match status" value="1"/>
</dbReference>
<dbReference type="PROSITE" id="PS00061">
    <property type="entry name" value="ADH_SHORT"/>
    <property type="match status" value="1"/>
</dbReference>
<dbReference type="PRINTS" id="PR00080">
    <property type="entry name" value="SDRFAMILY"/>
</dbReference>
<organism evidence="3 4">
    <name type="scientific">Diplocloster agilis</name>
    <dbReference type="NCBI Taxonomy" id="2850323"/>
    <lineage>
        <taxon>Bacteria</taxon>
        <taxon>Bacillati</taxon>
        <taxon>Bacillota</taxon>
        <taxon>Clostridia</taxon>
        <taxon>Lachnospirales</taxon>
        <taxon>Lachnospiraceae</taxon>
        <taxon>Diplocloster</taxon>
    </lineage>
</organism>
<dbReference type="InterPro" id="IPR036291">
    <property type="entry name" value="NAD(P)-bd_dom_sf"/>
</dbReference>
<evidence type="ECO:0000256" key="2">
    <source>
        <dbReference type="ARBA" id="ARBA00023002"/>
    </source>
</evidence>